<keyword evidence="6 8" id="KW-0472">Membrane</keyword>
<comment type="similarity">
    <text evidence="2 7">Belongs to the major facilitator superfamily. Sugar transporter (TC 2.A.1.1) family.</text>
</comment>
<dbReference type="Pfam" id="PF00083">
    <property type="entry name" value="Sugar_tr"/>
    <property type="match status" value="1"/>
</dbReference>
<feature type="transmembrane region" description="Helical" evidence="8">
    <location>
        <begin position="124"/>
        <end position="142"/>
    </location>
</feature>
<evidence type="ECO:0000256" key="5">
    <source>
        <dbReference type="ARBA" id="ARBA00022989"/>
    </source>
</evidence>
<evidence type="ECO:0000313" key="11">
    <source>
        <dbReference type="Proteomes" id="UP000186955"/>
    </source>
</evidence>
<protein>
    <submittedName>
        <fullName evidence="10">Lactose permease</fullName>
    </submittedName>
</protein>
<evidence type="ECO:0000259" key="9">
    <source>
        <dbReference type="PROSITE" id="PS50850"/>
    </source>
</evidence>
<proteinExistence type="inferred from homology"/>
<keyword evidence="5 8" id="KW-1133">Transmembrane helix</keyword>
<dbReference type="InterPro" id="IPR020846">
    <property type="entry name" value="MFS_dom"/>
</dbReference>
<gene>
    <name evidence="10" type="ORF">PENSUB_6455</name>
</gene>
<name>A0A1Q5U1W3_9EURO</name>
<dbReference type="FunFam" id="1.20.1250.20:FF:000134">
    <property type="entry name" value="MFS sugar transporter protein"/>
    <property type="match status" value="1"/>
</dbReference>
<sequence>MAFTHDEKSPEAGSEHVEEPVDVFHAVRGTAALEVCTRLEPVQKLSKRMIQLYAICSLAFLGSTMGGYDGSLMGNLIVMQPFQDQFGAKILGVQTGIIMSMYSIGSVCGLPFIGPLTDTWGRRVGIAIGCVFIIMGTIIEGVSHHLPQFLAGRFFLGFGGIICNVACPSYVVEFAHPAYRGVITGSYNCCYYLGAILAAAVLRGCVHYTTNAAWLIPTWLQMLFPCILLLGCICFPESPRWLYVHGQVDKCRETLIKYHGNDNPESLYVRLEMHEFAEELELDGADKRWWDYRSLFNSRAALYRAILCAVAVSAFSQLTGQSGVSYFLPAMLNTSGISNTATILDINLGITLASSAAACFGASQMDRFGRRKMLISCCVALTLLWGGMVGGTGGYAIYKSHPAADASITFIFLIGIVFSAAYTPLQALYPVEVLAFDQRAKGMALQNFAGNAAGLVNQFALPISLDVIGWKTYFIYMGVCFCQAIYYYIFMVETKGHTLEELNEIFQSRNPRRAASLQKHEVDEEVDKVQRLKQMAAHDS</sequence>
<comment type="caution">
    <text evidence="10">The sequence shown here is derived from an EMBL/GenBank/DDBJ whole genome shotgun (WGS) entry which is preliminary data.</text>
</comment>
<feature type="transmembrane region" description="Helical" evidence="8">
    <location>
        <begin position="88"/>
        <end position="112"/>
    </location>
</feature>
<feature type="transmembrane region" description="Helical" evidence="8">
    <location>
        <begin position="184"/>
        <end position="202"/>
    </location>
</feature>
<feature type="transmembrane region" description="Helical" evidence="8">
    <location>
        <begin position="473"/>
        <end position="490"/>
    </location>
</feature>
<dbReference type="InterPro" id="IPR036259">
    <property type="entry name" value="MFS_trans_sf"/>
</dbReference>
<evidence type="ECO:0000256" key="1">
    <source>
        <dbReference type="ARBA" id="ARBA00004141"/>
    </source>
</evidence>
<feature type="transmembrane region" description="Helical" evidence="8">
    <location>
        <begin position="443"/>
        <end position="461"/>
    </location>
</feature>
<dbReference type="PROSITE" id="PS50850">
    <property type="entry name" value="MFS"/>
    <property type="match status" value="1"/>
</dbReference>
<feature type="transmembrane region" description="Helical" evidence="8">
    <location>
        <begin position="154"/>
        <end position="172"/>
    </location>
</feature>
<evidence type="ECO:0000256" key="2">
    <source>
        <dbReference type="ARBA" id="ARBA00010992"/>
    </source>
</evidence>
<dbReference type="EMBL" id="MNBE01000598">
    <property type="protein sequence ID" value="OKP06465.1"/>
    <property type="molecule type" value="Genomic_DNA"/>
</dbReference>
<dbReference type="InterPro" id="IPR050360">
    <property type="entry name" value="MFS_Sugar_Transporters"/>
</dbReference>
<dbReference type="SUPFAM" id="SSF103473">
    <property type="entry name" value="MFS general substrate transporter"/>
    <property type="match status" value="1"/>
</dbReference>
<feature type="transmembrane region" description="Helical" evidence="8">
    <location>
        <begin position="374"/>
        <end position="398"/>
    </location>
</feature>
<dbReference type="GO" id="GO:0016020">
    <property type="term" value="C:membrane"/>
    <property type="evidence" value="ECO:0007669"/>
    <property type="project" value="UniProtKB-SubCell"/>
</dbReference>
<dbReference type="PANTHER" id="PTHR48022">
    <property type="entry name" value="PLASTIDIC GLUCOSE TRANSPORTER 4"/>
    <property type="match status" value="1"/>
</dbReference>
<feature type="domain" description="Major facilitator superfamily (MFS) profile" evidence="9">
    <location>
        <begin position="55"/>
        <end position="495"/>
    </location>
</feature>
<feature type="transmembrane region" description="Helical" evidence="8">
    <location>
        <begin position="340"/>
        <end position="362"/>
    </location>
</feature>
<evidence type="ECO:0000256" key="3">
    <source>
        <dbReference type="ARBA" id="ARBA00022448"/>
    </source>
</evidence>
<dbReference type="Proteomes" id="UP000186955">
    <property type="component" value="Unassembled WGS sequence"/>
</dbReference>
<keyword evidence="11" id="KW-1185">Reference proteome</keyword>
<evidence type="ECO:0000256" key="6">
    <source>
        <dbReference type="ARBA" id="ARBA00023136"/>
    </source>
</evidence>
<feature type="transmembrane region" description="Helical" evidence="8">
    <location>
        <begin position="301"/>
        <end position="320"/>
    </location>
</feature>
<dbReference type="Gene3D" id="1.20.1250.20">
    <property type="entry name" value="MFS general substrate transporter like domains"/>
    <property type="match status" value="1"/>
</dbReference>
<dbReference type="GO" id="GO:0005351">
    <property type="term" value="F:carbohydrate:proton symporter activity"/>
    <property type="evidence" value="ECO:0007669"/>
    <property type="project" value="TreeGrafter"/>
</dbReference>
<dbReference type="AlphaFoldDB" id="A0A1Q5U1W3"/>
<feature type="transmembrane region" description="Helical" evidence="8">
    <location>
        <begin position="50"/>
        <end position="68"/>
    </location>
</feature>
<evidence type="ECO:0000256" key="4">
    <source>
        <dbReference type="ARBA" id="ARBA00022692"/>
    </source>
</evidence>
<comment type="subcellular location">
    <subcellularLocation>
        <location evidence="1">Membrane</location>
        <topology evidence="1">Multi-pass membrane protein</topology>
    </subcellularLocation>
</comment>
<feature type="transmembrane region" description="Helical" evidence="8">
    <location>
        <begin position="410"/>
        <end position="431"/>
    </location>
</feature>
<dbReference type="PANTHER" id="PTHR48022:SF13">
    <property type="entry name" value="MAJOR FACILITATOR SUPERFAMILY (MFS) PROFILE DOMAIN-CONTAINING PROTEIN"/>
    <property type="match status" value="1"/>
</dbReference>
<organism evidence="10 11">
    <name type="scientific">Penicillium subrubescens</name>
    <dbReference type="NCBI Taxonomy" id="1316194"/>
    <lineage>
        <taxon>Eukaryota</taxon>
        <taxon>Fungi</taxon>
        <taxon>Dikarya</taxon>
        <taxon>Ascomycota</taxon>
        <taxon>Pezizomycotina</taxon>
        <taxon>Eurotiomycetes</taxon>
        <taxon>Eurotiomycetidae</taxon>
        <taxon>Eurotiales</taxon>
        <taxon>Aspergillaceae</taxon>
        <taxon>Penicillium</taxon>
    </lineage>
</organism>
<dbReference type="InterPro" id="IPR005828">
    <property type="entry name" value="MFS_sugar_transport-like"/>
</dbReference>
<evidence type="ECO:0000313" key="10">
    <source>
        <dbReference type="EMBL" id="OKP06465.1"/>
    </source>
</evidence>
<reference evidence="10 11" key="1">
    <citation type="submission" date="2016-10" db="EMBL/GenBank/DDBJ databases">
        <title>Genome sequence of the ascomycete fungus Penicillium subrubescens.</title>
        <authorList>
            <person name="De Vries R.P."/>
            <person name="Peng M."/>
            <person name="Dilokpimol A."/>
            <person name="Hilden K."/>
            <person name="Makela M.R."/>
            <person name="Grigoriev I."/>
            <person name="Riley R."/>
            <person name="Granchi Z."/>
        </authorList>
    </citation>
    <scope>NUCLEOTIDE SEQUENCE [LARGE SCALE GENOMIC DNA]</scope>
    <source>
        <strain evidence="10 11">CBS 132785</strain>
    </source>
</reference>
<dbReference type="InterPro" id="IPR003663">
    <property type="entry name" value="Sugar/inositol_transpt"/>
</dbReference>
<accession>A0A1Q5U1W3</accession>
<keyword evidence="4 8" id="KW-0812">Transmembrane</keyword>
<dbReference type="NCBIfam" id="TIGR00879">
    <property type="entry name" value="SP"/>
    <property type="match status" value="1"/>
</dbReference>
<keyword evidence="3 7" id="KW-0813">Transport</keyword>
<feature type="transmembrane region" description="Helical" evidence="8">
    <location>
        <begin position="214"/>
        <end position="235"/>
    </location>
</feature>
<dbReference type="OrthoDB" id="6133115at2759"/>
<evidence type="ECO:0000256" key="7">
    <source>
        <dbReference type="RuleBase" id="RU003346"/>
    </source>
</evidence>
<evidence type="ECO:0000256" key="8">
    <source>
        <dbReference type="SAM" id="Phobius"/>
    </source>
</evidence>